<evidence type="ECO:0000256" key="3">
    <source>
        <dbReference type="ARBA" id="ARBA00023136"/>
    </source>
</evidence>
<dbReference type="InterPro" id="IPR050490">
    <property type="entry name" value="Bact_solute-bd_prot1"/>
</dbReference>
<protein>
    <submittedName>
        <fullName evidence="8">ABC-type sugar transport system, periplasmic component</fullName>
    </submittedName>
</protein>
<evidence type="ECO:0000256" key="5">
    <source>
        <dbReference type="ARBA" id="ARBA00023288"/>
    </source>
</evidence>
<keyword evidence="9" id="KW-1185">Reference proteome</keyword>
<dbReference type="Gene3D" id="3.40.190.10">
    <property type="entry name" value="Periplasmic binding protein-like II"/>
    <property type="match status" value="1"/>
</dbReference>
<reference evidence="8 9" key="1">
    <citation type="submission" date="2017-05" db="EMBL/GenBank/DDBJ databases">
        <title>Functional genome analysis of Paenibacillus pasadenensis strain R16: insights on endophytic life style and antifungal activity.</title>
        <authorList>
            <person name="Passera A."/>
            <person name="Marcolungo L."/>
            <person name="Casati P."/>
            <person name="Brasca M."/>
            <person name="Quaglino F."/>
            <person name="Delledonne M."/>
        </authorList>
    </citation>
    <scope>NUCLEOTIDE SEQUENCE [LARGE SCALE GENOMIC DNA]</scope>
    <source>
        <strain evidence="8 9">R16</strain>
    </source>
</reference>
<name>A0A2N5N803_9BACL</name>
<evidence type="ECO:0000256" key="2">
    <source>
        <dbReference type="ARBA" id="ARBA00022729"/>
    </source>
</evidence>
<dbReference type="InterPro" id="IPR006059">
    <property type="entry name" value="SBP"/>
</dbReference>
<evidence type="ECO:0000256" key="6">
    <source>
        <dbReference type="SAM" id="MobiDB-lite"/>
    </source>
</evidence>
<dbReference type="Proteomes" id="UP000234789">
    <property type="component" value="Unassembled WGS sequence"/>
</dbReference>
<feature type="chain" id="PRO_5039670174" evidence="7">
    <location>
        <begin position="27"/>
        <end position="488"/>
    </location>
</feature>
<dbReference type="EMBL" id="NFEZ01000004">
    <property type="protein sequence ID" value="PLT46476.1"/>
    <property type="molecule type" value="Genomic_DNA"/>
</dbReference>
<dbReference type="Pfam" id="PF13416">
    <property type="entry name" value="SBP_bac_8"/>
    <property type="match status" value="1"/>
</dbReference>
<comment type="caution">
    <text evidence="8">The sequence shown here is derived from an EMBL/GenBank/DDBJ whole genome shotgun (WGS) entry which is preliminary data.</text>
</comment>
<feature type="compositionally biased region" description="Low complexity" evidence="6">
    <location>
        <begin position="29"/>
        <end position="58"/>
    </location>
</feature>
<organism evidence="8 9">
    <name type="scientific">Paenibacillus pasadenensis</name>
    <dbReference type="NCBI Taxonomy" id="217090"/>
    <lineage>
        <taxon>Bacteria</taxon>
        <taxon>Bacillati</taxon>
        <taxon>Bacillota</taxon>
        <taxon>Bacilli</taxon>
        <taxon>Bacillales</taxon>
        <taxon>Paenibacillaceae</taxon>
        <taxon>Paenibacillus</taxon>
    </lineage>
</organism>
<dbReference type="AlphaFoldDB" id="A0A2N5N803"/>
<sequence length="488" mass="53353">MKRKRMRTSVVLLTLTALLAGCSSGAGTGTQAPAANAGANAGANAEAPPADNAAANAGGEAGSGNEGGGGAAAEEPIWTETDMTGTVTFWTFSTFYGDIVKEFNKVFPNIKVNVSAIDFGAMHDKLQTTLAAGKGAPDVAQVEQGQFVRYLKGDVLEDLLQQPYDAGKYKDDTTEYNWVRWMNQDNTKLLGMPWDVTPSVLYYRADIFEELGLPSDPTELGEYIQDPENWLAVEETLAANGKFGTEWRDGPIHWAGDALGYFDKDYNWLRNNDELVKILDVTKRQNQLKATPHISGLFDDKGKALTKSGKLASMVLGSWGARDIAKTFPDQKGKWRASRLPMGISFGGGGSAFIIPKQVPDANKKAAWKFVEFMQRSEDAWKLFMKQSVQPGWKSIAAKDWYAGVTNDYFGGQADYALYTEVAESLQPKKLTTLDGKAWDIWLKGVLEALDKNVDSKTELNKIESEIKRKLGPDIEKLKNEQAAASGS</sequence>
<keyword evidence="1" id="KW-1003">Cell membrane</keyword>
<dbReference type="PROSITE" id="PS51257">
    <property type="entry name" value="PROKAR_LIPOPROTEIN"/>
    <property type="match status" value="1"/>
</dbReference>
<dbReference type="PANTHER" id="PTHR43649:SF33">
    <property type="entry name" value="POLYGALACTURONAN_RHAMNOGALACTURONAN-BINDING PROTEIN YTCQ"/>
    <property type="match status" value="1"/>
</dbReference>
<keyword evidence="2 7" id="KW-0732">Signal</keyword>
<keyword evidence="4" id="KW-0564">Palmitate</keyword>
<feature type="region of interest" description="Disordered" evidence="6">
    <location>
        <begin position="29"/>
        <end position="73"/>
    </location>
</feature>
<evidence type="ECO:0000256" key="7">
    <source>
        <dbReference type="SAM" id="SignalP"/>
    </source>
</evidence>
<feature type="compositionally biased region" description="Gly residues" evidence="6">
    <location>
        <begin position="59"/>
        <end position="71"/>
    </location>
</feature>
<accession>A0A2N5N803</accession>
<evidence type="ECO:0000256" key="4">
    <source>
        <dbReference type="ARBA" id="ARBA00023139"/>
    </source>
</evidence>
<keyword evidence="5" id="KW-0449">Lipoprotein</keyword>
<dbReference type="PANTHER" id="PTHR43649">
    <property type="entry name" value="ARABINOSE-BINDING PROTEIN-RELATED"/>
    <property type="match status" value="1"/>
</dbReference>
<keyword evidence="3" id="KW-0472">Membrane</keyword>
<evidence type="ECO:0000256" key="1">
    <source>
        <dbReference type="ARBA" id="ARBA00022475"/>
    </source>
</evidence>
<evidence type="ECO:0000313" key="8">
    <source>
        <dbReference type="EMBL" id="PLT46476.1"/>
    </source>
</evidence>
<dbReference type="RefSeq" id="WP_101809350.1">
    <property type="nucleotide sequence ID" value="NZ_NFEZ01000004.1"/>
</dbReference>
<feature type="signal peptide" evidence="7">
    <location>
        <begin position="1"/>
        <end position="26"/>
    </location>
</feature>
<keyword evidence="8" id="KW-0813">Transport</keyword>
<dbReference type="SUPFAM" id="SSF53850">
    <property type="entry name" value="Periplasmic binding protein-like II"/>
    <property type="match status" value="1"/>
</dbReference>
<proteinExistence type="predicted"/>
<keyword evidence="8" id="KW-0762">Sugar transport</keyword>
<evidence type="ECO:0000313" key="9">
    <source>
        <dbReference type="Proteomes" id="UP000234789"/>
    </source>
</evidence>
<gene>
    <name evidence="8" type="ORF">B8V81_4907</name>
</gene>